<dbReference type="PANTHER" id="PTHR39322">
    <property type="entry name" value="ACYL-HOMOSERINE-LACTONE SYNTHASE"/>
    <property type="match status" value="1"/>
</dbReference>
<evidence type="ECO:0000256" key="6">
    <source>
        <dbReference type="RuleBase" id="RU361135"/>
    </source>
</evidence>
<dbReference type="InterPro" id="IPR001690">
    <property type="entry name" value="Autoind_synthase"/>
</dbReference>
<keyword evidence="8" id="KW-1185">Reference proteome</keyword>
<dbReference type="EC" id="2.3.1.184" evidence="6"/>
<keyword evidence="4 5" id="KW-0071">Autoinducer synthesis</keyword>
<evidence type="ECO:0000256" key="3">
    <source>
        <dbReference type="ARBA" id="ARBA00022691"/>
    </source>
</evidence>
<comment type="similarity">
    <text evidence="5 6">Belongs to the autoinducer synthase family.</text>
</comment>
<gene>
    <name evidence="7" type="ORF">QNA08_04875</name>
</gene>
<evidence type="ECO:0000313" key="7">
    <source>
        <dbReference type="EMBL" id="MDJ1157571.1"/>
    </source>
</evidence>
<dbReference type="RefSeq" id="WP_283739553.1">
    <property type="nucleotide sequence ID" value="NZ_JASJEV010000002.1"/>
</dbReference>
<comment type="catalytic activity">
    <reaction evidence="6">
        <text>a fatty acyl-[ACP] + S-adenosyl-L-methionine = an N-acyl-L-homoserine lactone + S-methyl-5'-thioadenosine + holo-[ACP] + H(+)</text>
        <dbReference type="Rhea" id="RHEA:10096"/>
        <dbReference type="Rhea" id="RHEA-COMP:9685"/>
        <dbReference type="Rhea" id="RHEA-COMP:14125"/>
        <dbReference type="ChEBI" id="CHEBI:15378"/>
        <dbReference type="ChEBI" id="CHEBI:17509"/>
        <dbReference type="ChEBI" id="CHEBI:55474"/>
        <dbReference type="ChEBI" id="CHEBI:59789"/>
        <dbReference type="ChEBI" id="CHEBI:64479"/>
        <dbReference type="ChEBI" id="CHEBI:138651"/>
        <dbReference type="EC" id="2.3.1.184"/>
    </reaction>
</comment>
<dbReference type="Gene3D" id="3.40.630.30">
    <property type="match status" value="1"/>
</dbReference>
<comment type="caution">
    <text evidence="7">The sequence shown here is derived from an EMBL/GenBank/DDBJ whole genome shotgun (WGS) entry which is preliminary data.</text>
</comment>
<protein>
    <recommendedName>
        <fullName evidence="6">Acyl-homoserine-lactone synthase</fullName>
        <ecNumber evidence="6">2.3.1.184</ecNumber>
    </recommendedName>
    <alternativeName>
        <fullName evidence="6">Autoinducer synthesis protein</fullName>
    </alternativeName>
</protein>
<evidence type="ECO:0000256" key="4">
    <source>
        <dbReference type="ARBA" id="ARBA00022929"/>
    </source>
</evidence>
<organism evidence="7 8">
    <name type="scientific">Chelatococcus albus</name>
    <dbReference type="NCBI Taxonomy" id="3047466"/>
    <lineage>
        <taxon>Bacteria</taxon>
        <taxon>Pseudomonadati</taxon>
        <taxon>Pseudomonadota</taxon>
        <taxon>Alphaproteobacteria</taxon>
        <taxon>Hyphomicrobiales</taxon>
        <taxon>Chelatococcaceae</taxon>
        <taxon>Chelatococcus</taxon>
    </lineage>
</organism>
<dbReference type="PRINTS" id="PR01549">
    <property type="entry name" value="AUTOINDCRSYN"/>
</dbReference>
<dbReference type="PROSITE" id="PS51187">
    <property type="entry name" value="AUTOINDUCER_SYNTH_2"/>
    <property type="match status" value="1"/>
</dbReference>
<dbReference type="SUPFAM" id="SSF55729">
    <property type="entry name" value="Acyl-CoA N-acyltransferases (Nat)"/>
    <property type="match status" value="1"/>
</dbReference>
<keyword evidence="3 6" id="KW-0949">S-adenosyl-L-methionine</keyword>
<accession>A0ABT7AG02</accession>
<sequence length="213" mass="24154">MIHVITAGNRSLYASELAQHHLIRHEIFVKERGWSALDRPDGRELDGYDTDETIYLLALDEGRVVGGHRLFPTTRPHMLSEVFPALVAQKVPSAPDVYEWSRFFIVRERRSGRTYLRLMAAVQQLCLEEGISSITAVIEMWWLPRFHEAGFVVHPLGLPQPVEGVATAAVMIEIREESLARVRQLGDLPASVLVRRGDSPPLVRRDGYRLPVQ</sequence>
<keyword evidence="1 5" id="KW-0673">Quorum sensing</keyword>
<dbReference type="Pfam" id="PF00765">
    <property type="entry name" value="Autoind_synth"/>
    <property type="match status" value="1"/>
</dbReference>
<evidence type="ECO:0000256" key="1">
    <source>
        <dbReference type="ARBA" id="ARBA00022654"/>
    </source>
</evidence>
<name>A0ABT7AG02_9HYPH</name>
<dbReference type="PANTHER" id="PTHR39322:SF1">
    <property type="entry name" value="ISOVALERYL-HOMOSERINE LACTONE SYNTHASE"/>
    <property type="match status" value="1"/>
</dbReference>
<evidence type="ECO:0000313" key="8">
    <source>
        <dbReference type="Proteomes" id="UP001321492"/>
    </source>
</evidence>
<proteinExistence type="inferred from homology"/>
<dbReference type="InterPro" id="IPR016181">
    <property type="entry name" value="Acyl_CoA_acyltransferase"/>
</dbReference>
<keyword evidence="2 6" id="KW-0808">Transferase</keyword>
<evidence type="ECO:0000256" key="2">
    <source>
        <dbReference type="ARBA" id="ARBA00022679"/>
    </source>
</evidence>
<dbReference type="Proteomes" id="UP001321492">
    <property type="component" value="Unassembled WGS sequence"/>
</dbReference>
<dbReference type="EMBL" id="JASJEV010000002">
    <property type="protein sequence ID" value="MDJ1157571.1"/>
    <property type="molecule type" value="Genomic_DNA"/>
</dbReference>
<evidence type="ECO:0000256" key="5">
    <source>
        <dbReference type="PROSITE-ProRule" id="PRU00533"/>
    </source>
</evidence>
<reference evidence="7 8" key="1">
    <citation type="submission" date="2023-05" db="EMBL/GenBank/DDBJ databases">
        <title>Chelatococcus sp. nov., a moderately thermophilic bacterium isolated from hot spring microbial mat.</title>
        <authorList>
            <person name="Hu C.-J."/>
            <person name="Li W.-J."/>
        </authorList>
    </citation>
    <scope>NUCLEOTIDE SEQUENCE [LARGE SCALE GENOMIC DNA]</scope>
    <source>
        <strain evidence="7 8">SYSU G07232</strain>
    </source>
</reference>